<sequence length="362" mass="40466">MKLGEYPRNNMQWQAVLGKECLKVSDRYSRQILFSPIGKEGQAKLKNKHVLIVGAGALGAANAEVLARAGVGRITIADRDYVEWSNLQRQQLYTEEDAKQRMPKATAAAKRLRKINSDVEISPHILDVGVQELEALITHVDLIIDAADNFDIRLMINDLAQKREIPWIYGGCVGSYGLSFSILPGLSPCLMCLMETIPIERVTCDTAGVIQPAIQMVVSYQTSEAFKILVEDDQSLRRTLVSFDLWKNHHRSIDVSSLKKQECLSCGKNRSYPNLSYKNQLKTAVLCGRDTVQIRPSHSLPINLNHLADLIGDQGIKVEQNPFLLSFAVEDVRLVIFKDGRALVHGVTDVVKAKSLYHRYLG</sequence>
<dbReference type="Gene3D" id="3.40.50.720">
    <property type="entry name" value="NAD(P)-binding Rossmann-like Domain"/>
    <property type="match status" value="1"/>
</dbReference>
<proteinExistence type="predicted"/>
<organism evidence="2 3">
    <name type="scientific">Cytobacillus purgationiresistens</name>
    <dbReference type="NCBI Taxonomy" id="863449"/>
    <lineage>
        <taxon>Bacteria</taxon>
        <taxon>Bacillati</taxon>
        <taxon>Bacillota</taxon>
        <taxon>Bacilli</taxon>
        <taxon>Bacillales</taxon>
        <taxon>Bacillaceae</taxon>
        <taxon>Cytobacillus</taxon>
    </lineage>
</organism>
<keyword evidence="2" id="KW-0548">Nucleotidyltransferase</keyword>
<dbReference type="InterPro" id="IPR000594">
    <property type="entry name" value="ThiF_NAD_FAD-bd"/>
</dbReference>
<dbReference type="GO" id="GO:0016779">
    <property type="term" value="F:nucleotidyltransferase activity"/>
    <property type="evidence" value="ECO:0007669"/>
    <property type="project" value="UniProtKB-KW"/>
</dbReference>
<dbReference type="CDD" id="cd00757">
    <property type="entry name" value="ThiF_MoeB_HesA_family"/>
    <property type="match status" value="1"/>
</dbReference>
<reference evidence="2 3" key="1">
    <citation type="submission" date="2023-07" db="EMBL/GenBank/DDBJ databases">
        <title>Genomic Encyclopedia of Type Strains, Phase IV (KMG-IV): sequencing the most valuable type-strain genomes for metagenomic binning, comparative biology and taxonomic classification.</title>
        <authorList>
            <person name="Goeker M."/>
        </authorList>
    </citation>
    <scope>NUCLEOTIDE SEQUENCE [LARGE SCALE GENOMIC DNA]</scope>
    <source>
        <strain evidence="2 3">DSM 23494</strain>
    </source>
</reference>
<gene>
    <name evidence="2" type="ORF">J2S17_000105</name>
</gene>
<comment type="caution">
    <text evidence="2">The sequence shown here is derived from an EMBL/GenBank/DDBJ whole genome shotgun (WGS) entry which is preliminary data.</text>
</comment>
<keyword evidence="3" id="KW-1185">Reference proteome</keyword>
<protein>
    <submittedName>
        <fullName evidence="2">Molybdopterin/thiamine biosynthesis adenylyltransferase</fullName>
    </submittedName>
</protein>
<dbReference type="Proteomes" id="UP001238088">
    <property type="component" value="Unassembled WGS sequence"/>
</dbReference>
<dbReference type="InterPro" id="IPR035985">
    <property type="entry name" value="Ubiquitin-activating_enz"/>
</dbReference>
<accession>A0ABU0ABZ3</accession>
<dbReference type="SUPFAM" id="SSF69572">
    <property type="entry name" value="Activating enzymes of the ubiquitin-like proteins"/>
    <property type="match status" value="1"/>
</dbReference>
<name>A0ABU0ABZ3_9BACI</name>
<evidence type="ECO:0000313" key="3">
    <source>
        <dbReference type="Proteomes" id="UP001238088"/>
    </source>
</evidence>
<dbReference type="NCBIfam" id="NF009123">
    <property type="entry name" value="PRK12475.1"/>
    <property type="match status" value="1"/>
</dbReference>
<dbReference type="Pfam" id="PF00899">
    <property type="entry name" value="ThiF"/>
    <property type="match status" value="1"/>
</dbReference>
<dbReference type="InterPro" id="IPR045886">
    <property type="entry name" value="ThiF/MoeB/HesA"/>
</dbReference>
<keyword evidence="2" id="KW-0808">Transferase</keyword>
<evidence type="ECO:0000259" key="1">
    <source>
        <dbReference type="Pfam" id="PF00899"/>
    </source>
</evidence>
<dbReference type="PANTHER" id="PTHR10953">
    <property type="entry name" value="UBIQUITIN-ACTIVATING ENZYME E1"/>
    <property type="match status" value="1"/>
</dbReference>
<evidence type="ECO:0000313" key="2">
    <source>
        <dbReference type="EMBL" id="MDQ0268236.1"/>
    </source>
</evidence>
<dbReference type="EMBL" id="JAUSUB010000001">
    <property type="protein sequence ID" value="MDQ0268236.1"/>
    <property type="molecule type" value="Genomic_DNA"/>
</dbReference>
<feature type="domain" description="THIF-type NAD/FAD binding fold" evidence="1">
    <location>
        <begin position="28"/>
        <end position="264"/>
    </location>
</feature>
<dbReference type="PANTHER" id="PTHR10953:SF102">
    <property type="entry name" value="ADENYLYLTRANSFERASE AND SULFURTRANSFERASE MOCS3"/>
    <property type="match status" value="1"/>
</dbReference>